<evidence type="ECO:0000256" key="2">
    <source>
        <dbReference type="ARBA" id="ARBA00022630"/>
    </source>
</evidence>
<evidence type="ECO:0000313" key="6">
    <source>
        <dbReference type="Proteomes" id="UP000016637"/>
    </source>
</evidence>
<dbReference type="AlphaFoldDB" id="U2RZJ9"/>
<evidence type="ECO:0000313" key="5">
    <source>
        <dbReference type="EMBL" id="ERK56022.1"/>
    </source>
</evidence>
<feature type="domain" description="Flavin reductase like" evidence="4">
    <location>
        <begin position="15"/>
        <end position="141"/>
    </location>
</feature>
<dbReference type="GO" id="GO:0016646">
    <property type="term" value="F:oxidoreductase activity, acting on the CH-NH group of donors, NAD or NADP as acceptor"/>
    <property type="evidence" value="ECO:0007669"/>
    <property type="project" value="UniProtKB-ARBA"/>
</dbReference>
<comment type="caution">
    <text evidence="5">The sequence shown here is derived from an EMBL/GenBank/DDBJ whole genome shotgun (WGS) entry which is preliminary data.</text>
</comment>
<dbReference type="PATRIC" id="fig|1321820.3.peg.1484"/>
<dbReference type="EMBL" id="AWVP01000104">
    <property type="protein sequence ID" value="ERK56022.1"/>
    <property type="molecule type" value="Genomic_DNA"/>
</dbReference>
<dbReference type="eggNOG" id="COG1853">
    <property type="taxonomic scope" value="Bacteria"/>
</dbReference>
<dbReference type="Proteomes" id="UP000016637">
    <property type="component" value="Unassembled WGS sequence"/>
</dbReference>
<dbReference type="PANTHER" id="PTHR43567">
    <property type="entry name" value="FLAVOREDOXIN-RELATED-RELATED"/>
    <property type="match status" value="1"/>
</dbReference>
<gene>
    <name evidence="5" type="ORF">HMPREF1983_01559</name>
</gene>
<evidence type="ECO:0000256" key="3">
    <source>
        <dbReference type="ARBA" id="ARBA00038054"/>
    </source>
</evidence>
<name>U2RZJ9_9BACL</name>
<evidence type="ECO:0000256" key="1">
    <source>
        <dbReference type="ARBA" id="ARBA00001917"/>
    </source>
</evidence>
<dbReference type="RefSeq" id="WP_021753224.1">
    <property type="nucleotide sequence ID" value="NZ_KI271853.1"/>
</dbReference>
<accession>U2RZJ9</accession>
<dbReference type="SUPFAM" id="SSF50475">
    <property type="entry name" value="FMN-binding split barrel"/>
    <property type="match status" value="1"/>
</dbReference>
<dbReference type="Gene3D" id="2.30.110.10">
    <property type="entry name" value="Electron Transport, Fmn-binding Protein, Chain A"/>
    <property type="match status" value="1"/>
</dbReference>
<organism evidence="5 6">
    <name type="scientific">Gemella bergeri ATCC 700627</name>
    <dbReference type="NCBI Taxonomy" id="1321820"/>
    <lineage>
        <taxon>Bacteria</taxon>
        <taxon>Bacillati</taxon>
        <taxon>Bacillota</taxon>
        <taxon>Bacilli</taxon>
        <taxon>Bacillales</taxon>
        <taxon>Gemellaceae</taxon>
        <taxon>Gemella</taxon>
    </lineage>
</organism>
<dbReference type="PANTHER" id="PTHR43567:SF1">
    <property type="entry name" value="FLAVOREDOXIN"/>
    <property type="match status" value="1"/>
</dbReference>
<dbReference type="InterPro" id="IPR012349">
    <property type="entry name" value="Split_barrel_FMN-bd"/>
</dbReference>
<keyword evidence="2" id="KW-0285">Flavoprotein</keyword>
<proteinExistence type="inferred from homology"/>
<keyword evidence="6" id="KW-1185">Reference proteome</keyword>
<evidence type="ECO:0000259" key="4">
    <source>
        <dbReference type="Pfam" id="PF01613"/>
    </source>
</evidence>
<reference evidence="5 6" key="1">
    <citation type="submission" date="2013-08" db="EMBL/GenBank/DDBJ databases">
        <authorList>
            <person name="Weinstock G."/>
            <person name="Sodergren E."/>
            <person name="Wylie T."/>
            <person name="Fulton L."/>
            <person name="Fulton R."/>
            <person name="Fronick C."/>
            <person name="O'Laughlin M."/>
            <person name="Godfrey J."/>
            <person name="Miner T."/>
            <person name="Herter B."/>
            <person name="Appelbaum E."/>
            <person name="Cordes M."/>
            <person name="Lek S."/>
            <person name="Wollam A."/>
            <person name="Pepin K.H."/>
            <person name="Palsikar V.B."/>
            <person name="Mitreva M."/>
            <person name="Wilson R.K."/>
        </authorList>
    </citation>
    <scope>NUCLEOTIDE SEQUENCE [LARGE SCALE GENOMIC DNA]</scope>
    <source>
        <strain evidence="5 6">ATCC 700627</strain>
    </source>
</reference>
<protein>
    <recommendedName>
        <fullName evidence="4">Flavin reductase like domain-containing protein</fullName>
    </recommendedName>
</protein>
<dbReference type="InterPro" id="IPR052174">
    <property type="entry name" value="Flavoredoxin"/>
</dbReference>
<comment type="cofactor">
    <cofactor evidence="1">
        <name>FMN</name>
        <dbReference type="ChEBI" id="CHEBI:58210"/>
    </cofactor>
</comment>
<dbReference type="HOGENOM" id="CLU_096489_0_0_9"/>
<dbReference type="Pfam" id="PF01613">
    <property type="entry name" value="Flavin_Reduct"/>
    <property type="match status" value="1"/>
</dbReference>
<comment type="similarity">
    <text evidence="3">Belongs to the flavoredoxin family.</text>
</comment>
<dbReference type="InterPro" id="IPR002563">
    <property type="entry name" value="Flavin_Rdtase-like_dom"/>
</dbReference>
<dbReference type="GO" id="GO:0010181">
    <property type="term" value="F:FMN binding"/>
    <property type="evidence" value="ECO:0007669"/>
    <property type="project" value="InterPro"/>
</dbReference>
<sequence length="192" mass="21599">MKVEIETKKLYYGFPVILVGYKDSKWNYNVTTSSSSYTLGDTITMALSSASNAVKNIEQYKEFTVNVPRQSILNKVEICGFYSGQNKIGMADITYDIGKYVDAPLLDECMLSIECTVHSIIDHNGYTNFIGTIKRRLVCESLIDAESKLIGTEFNPIYFLGDDNQRIYRYFNEESNISGENMGCSSNESICG</sequence>